<sequence>MAAGLTLCLVWNSGSVAFLWMVGGVESKTLFLALFYLLHIAFCIFAAVSPPIIARGRSLTGILSASDIYGDYGEIGYLYFIGFAWFSLESVLSIWVLQKVYKFYRRGGLALEMV</sequence>
<evidence type="ECO:0000256" key="4">
    <source>
        <dbReference type="ARBA" id="ARBA00022989"/>
    </source>
</evidence>
<comment type="caution">
    <text evidence="8">The sequence shown here is derived from an EMBL/GenBank/DDBJ whole genome shotgun (WGS) entry which is preliminary data.</text>
</comment>
<comment type="function">
    <text evidence="1 7">Probably involved in membrane trafficking.</text>
</comment>
<dbReference type="PANTHER" id="PTHR10687">
    <property type="entry name" value="SECRETORY CARRIER-ASSOCIATED MEMBRANE PROTEIN SCAMP"/>
    <property type="match status" value="1"/>
</dbReference>
<name>A0A9Q0WH34_SALPP</name>
<dbReference type="OrthoDB" id="825483at2759"/>
<evidence type="ECO:0000256" key="1">
    <source>
        <dbReference type="ARBA" id="ARBA00004003"/>
    </source>
</evidence>
<comment type="caution">
    <text evidence="7">Lacks conserved residue(s) required for the propagation of feature annotation.</text>
</comment>
<evidence type="ECO:0000256" key="3">
    <source>
        <dbReference type="ARBA" id="ARBA00022692"/>
    </source>
</evidence>
<reference evidence="8" key="1">
    <citation type="submission" date="2022-11" db="EMBL/GenBank/DDBJ databases">
        <authorList>
            <person name="Hyden B.L."/>
            <person name="Feng K."/>
            <person name="Yates T."/>
            <person name="Jawdy S."/>
            <person name="Smart L.B."/>
            <person name="Muchero W."/>
        </authorList>
    </citation>
    <scope>NUCLEOTIDE SEQUENCE</scope>
    <source>
        <tissue evidence="8">Shoot tip</tissue>
    </source>
</reference>
<keyword evidence="9" id="KW-1185">Reference proteome</keyword>
<evidence type="ECO:0000256" key="6">
    <source>
        <dbReference type="ARBA" id="ARBA00023329"/>
    </source>
</evidence>
<comment type="similarity">
    <text evidence="2 7">Belongs to the SCAMP family.</text>
</comment>
<keyword evidence="5 7" id="KW-0472">Membrane</keyword>
<dbReference type="GO" id="GO:0005886">
    <property type="term" value="C:plasma membrane"/>
    <property type="evidence" value="ECO:0007669"/>
    <property type="project" value="UniProtKB-SubCell"/>
</dbReference>
<dbReference type="InterPro" id="IPR007273">
    <property type="entry name" value="SCAMP"/>
</dbReference>
<dbReference type="AlphaFoldDB" id="A0A9Q0WH34"/>
<evidence type="ECO:0000313" key="8">
    <source>
        <dbReference type="EMBL" id="KAJ6767162.1"/>
    </source>
</evidence>
<keyword evidence="3 7" id="KW-0812">Transmembrane</keyword>
<dbReference type="GO" id="GO:0032588">
    <property type="term" value="C:trans-Golgi network membrane"/>
    <property type="evidence" value="ECO:0007669"/>
    <property type="project" value="TreeGrafter"/>
</dbReference>
<comment type="subcellular location">
    <subcellularLocation>
        <location evidence="7">Cell membrane</location>
        <topology evidence="7">Multi-pass membrane protein</topology>
    </subcellularLocation>
    <subcellularLocation>
        <location evidence="7">Cytoplasmic vesicle</location>
        <location evidence="7">Secretory vesicle membrane</location>
        <topology evidence="7">Multi-pass membrane protein</topology>
    </subcellularLocation>
</comment>
<evidence type="ECO:0000256" key="5">
    <source>
        <dbReference type="ARBA" id="ARBA00023136"/>
    </source>
</evidence>
<keyword evidence="4 7" id="KW-1133">Transmembrane helix</keyword>
<dbReference type="PANTHER" id="PTHR10687:SF75">
    <property type="entry name" value="SECRETORY CARRIER-ASSOCIATED MEMBRANE PROTEIN 5"/>
    <property type="match status" value="1"/>
</dbReference>
<evidence type="ECO:0000256" key="2">
    <source>
        <dbReference type="ARBA" id="ARBA00010482"/>
    </source>
</evidence>
<dbReference type="Pfam" id="PF04144">
    <property type="entry name" value="SCAMP"/>
    <property type="match status" value="1"/>
</dbReference>
<dbReference type="GO" id="GO:0055038">
    <property type="term" value="C:recycling endosome membrane"/>
    <property type="evidence" value="ECO:0007669"/>
    <property type="project" value="TreeGrafter"/>
</dbReference>
<feature type="transmembrane region" description="Helical" evidence="7">
    <location>
        <begin position="29"/>
        <end position="54"/>
    </location>
</feature>
<keyword evidence="7" id="KW-1003">Cell membrane</keyword>
<keyword evidence="6 7" id="KW-0968">Cytoplasmic vesicle</keyword>
<organism evidence="8 9">
    <name type="scientific">Salix purpurea</name>
    <name type="common">Purple osier willow</name>
    <dbReference type="NCBI Taxonomy" id="77065"/>
    <lineage>
        <taxon>Eukaryota</taxon>
        <taxon>Viridiplantae</taxon>
        <taxon>Streptophyta</taxon>
        <taxon>Embryophyta</taxon>
        <taxon>Tracheophyta</taxon>
        <taxon>Spermatophyta</taxon>
        <taxon>Magnoliopsida</taxon>
        <taxon>eudicotyledons</taxon>
        <taxon>Gunneridae</taxon>
        <taxon>Pentapetalae</taxon>
        <taxon>rosids</taxon>
        <taxon>fabids</taxon>
        <taxon>Malpighiales</taxon>
        <taxon>Salicaceae</taxon>
        <taxon>Saliceae</taxon>
        <taxon>Salix</taxon>
    </lineage>
</organism>
<evidence type="ECO:0000256" key="7">
    <source>
        <dbReference type="RuleBase" id="RU363122"/>
    </source>
</evidence>
<protein>
    <recommendedName>
        <fullName evidence="7">Secretory carrier-associated membrane protein</fullName>
        <shortName evidence="7">Secretory carrier membrane protein</shortName>
    </recommendedName>
</protein>
<evidence type="ECO:0000313" key="9">
    <source>
        <dbReference type="Proteomes" id="UP001151532"/>
    </source>
</evidence>
<dbReference type="GO" id="GO:0030658">
    <property type="term" value="C:transport vesicle membrane"/>
    <property type="evidence" value="ECO:0007669"/>
    <property type="project" value="UniProtKB-SubCell"/>
</dbReference>
<dbReference type="Proteomes" id="UP001151532">
    <property type="component" value="Chromosome 4"/>
</dbReference>
<dbReference type="GO" id="GO:0015031">
    <property type="term" value="P:protein transport"/>
    <property type="evidence" value="ECO:0007669"/>
    <property type="project" value="InterPro"/>
</dbReference>
<feature type="transmembrane region" description="Helical" evidence="7">
    <location>
        <begin position="75"/>
        <end position="97"/>
    </location>
</feature>
<gene>
    <name evidence="8" type="ORF">OIU79_023013</name>
</gene>
<proteinExistence type="inferred from homology"/>
<accession>A0A9Q0WH34</accession>
<dbReference type="EMBL" id="JAPFFK010000004">
    <property type="protein sequence ID" value="KAJ6767162.1"/>
    <property type="molecule type" value="Genomic_DNA"/>
</dbReference>
<reference evidence="8" key="2">
    <citation type="journal article" date="2023" name="Int. J. Mol. Sci.">
        <title>De Novo Assembly and Annotation of 11 Diverse Shrub Willow (Salix) Genomes Reveals Novel Gene Organization in Sex-Linked Regions.</title>
        <authorList>
            <person name="Hyden B."/>
            <person name="Feng K."/>
            <person name="Yates T.B."/>
            <person name="Jawdy S."/>
            <person name="Cereghino C."/>
            <person name="Smart L.B."/>
            <person name="Muchero W."/>
        </authorList>
    </citation>
    <scope>NUCLEOTIDE SEQUENCE</scope>
    <source>
        <tissue evidence="8">Shoot tip</tissue>
    </source>
</reference>
<keyword evidence="7" id="KW-0813">Transport</keyword>